<comment type="subcellular location">
    <subcellularLocation>
        <location evidence="1">Cell outer membrane</location>
    </subcellularLocation>
</comment>
<dbReference type="GO" id="GO:0009279">
    <property type="term" value="C:cell outer membrane"/>
    <property type="evidence" value="ECO:0007669"/>
    <property type="project" value="UniProtKB-SubCell"/>
</dbReference>
<dbReference type="KEGG" id="nwr:E3U44_04910"/>
<evidence type="ECO:0000313" key="5">
    <source>
        <dbReference type="EMBL" id="QBQ53926.1"/>
    </source>
</evidence>
<dbReference type="InterPro" id="IPR000531">
    <property type="entry name" value="Beta-barrel_TonB"/>
</dbReference>
<evidence type="ECO:0000256" key="2">
    <source>
        <dbReference type="ARBA" id="ARBA00023136"/>
    </source>
</evidence>
<evidence type="ECO:0000256" key="1">
    <source>
        <dbReference type="ARBA" id="ARBA00004442"/>
    </source>
</evidence>
<accession>A0A4P7BZQ7</accession>
<proteinExistence type="predicted"/>
<evidence type="ECO:0000256" key="3">
    <source>
        <dbReference type="ARBA" id="ARBA00023237"/>
    </source>
</evidence>
<dbReference type="InterPro" id="IPR036942">
    <property type="entry name" value="Beta-barrel_TonB_sf"/>
</dbReference>
<organism evidence="5 6">
    <name type="scientific">Nitrosococcus wardiae</name>
    <dbReference type="NCBI Taxonomy" id="1814290"/>
    <lineage>
        <taxon>Bacteria</taxon>
        <taxon>Pseudomonadati</taxon>
        <taxon>Pseudomonadota</taxon>
        <taxon>Gammaproteobacteria</taxon>
        <taxon>Chromatiales</taxon>
        <taxon>Chromatiaceae</taxon>
        <taxon>Nitrosococcus</taxon>
    </lineage>
</organism>
<dbReference type="EMBL" id="CP038033">
    <property type="protein sequence ID" value="QBQ53926.1"/>
    <property type="molecule type" value="Genomic_DNA"/>
</dbReference>
<name>A0A4P7BZQ7_9GAMM</name>
<keyword evidence="2" id="KW-0472">Membrane</keyword>
<reference evidence="5 6" key="1">
    <citation type="submission" date="2019-03" db="EMBL/GenBank/DDBJ databases">
        <title>The genome sequence of Nitrosococcus wardiae strain D1FHST reveals the archetypal metabolic capacity of ammonia-oxidizing Gammaproteobacteria.</title>
        <authorList>
            <person name="Wang L."/>
            <person name="Lim C.K."/>
            <person name="Hanson T.E."/>
            <person name="Dang H."/>
            <person name="Klotz M.G."/>
        </authorList>
    </citation>
    <scope>NUCLEOTIDE SEQUENCE [LARGE SCALE GENOMIC DNA]</scope>
    <source>
        <strain evidence="5 6">D1FHS</strain>
    </source>
</reference>
<feature type="domain" description="TonB-dependent receptor-like beta-barrel" evidence="4">
    <location>
        <begin position="4"/>
        <end position="138"/>
    </location>
</feature>
<gene>
    <name evidence="5" type="ORF">E3U44_04910</name>
</gene>
<keyword evidence="6" id="KW-1185">Reference proteome</keyword>
<keyword evidence="5" id="KW-0675">Receptor</keyword>
<sequence length="152" mass="17459">MSNSYSETLSRPDFRELSPAPFIDPESDAETVGNPDLQQIFITSYDLRWEYYFSPSEHMSAAFFWKDIQSPIEKILLPGPAGLLTLENAETANVWGIELELMKYLDFIHPRLEHFYFGGNVTYTQSEIQLKPEDLAVQTTGQRPFQGHSPYC</sequence>
<evidence type="ECO:0000259" key="4">
    <source>
        <dbReference type="Pfam" id="PF00593"/>
    </source>
</evidence>
<protein>
    <submittedName>
        <fullName evidence="5">TonB-dependent receptor</fullName>
    </submittedName>
</protein>
<dbReference type="Pfam" id="PF00593">
    <property type="entry name" value="TonB_dep_Rec_b-barrel"/>
    <property type="match status" value="1"/>
</dbReference>
<dbReference type="OrthoDB" id="9768470at2"/>
<dbReference type="Proteomes" id="UP000294325">
    <property type="component" value="Chromosome"/>
</dbReference>
<dbReference type="AlphaFoldDB" id="A0A4P7BZQ7"/>
<dbReference type="RefSeq" id="WP_134356934.1">
    <property type="nucleotide sequence ID" value="NZ_CP038033.1"/>
</dbReference>
<dbReference type="Gene3D" id="2.40.170.20">
    <property type="entry name" value="TonB-dependent receptor, beta-barrel domain"/>
    <property type="match status" value="1"/>
</dbReference>
<dbReference type="SUPFAM" id="SSF56935">
    <property type="entry name" value="Porins"/>
    <property type="match status" value="1"/>
</dbReference>
<keyword evidence="3" id="KW-0998">Cell outer membrane</keyword>
<dbReference type="PANTHER" id="PTHR40980">
    <property type="entry name" value="PLUG DOMAIN-CONTAINING PROTEIN"/>
    <property type="match status" value="1"/>
</dbReference>
<dbReference type="PANTHER" id="PTHR40980:SF5">
    <property type="entry name" value="TONB-DEPENDENT RECEPTOR"/>
    <property type="match status" value="1"/>
</dbReference>
<evidence type="ECO:0000313" key="6">
    <source>
        <dbReference type="Proteomes" id="UP000294325"/>
    </source>
</evidence>